<sequence>MATLSYKIKVDGLEDDLLVVHGFDGHESVSDSVFQGEPCYGFRYIIELASRQSNITAEQIVDRGAELTLYRDGELVRRVNGIVRSFTQGDIGHHFSFYSLTLVPSLERLALRQNSRIFQQLTVPEIISVLLQEMKITNFAFAVARECAKREFCVQYRETDLDFLHRIAAEEGLVYGFVHEKNKHTLLFTDKTESFTYVSESVPYNALSGGASDTQYISELFADSQFEVTTAAAQDYSFKKPTYSFAQTAEAVDADYQLTQYEHFDAPGRFKDDINGKAYNDIRLSYLRREAKTWHGKGDHMAMAGAMQFSLEDHLNDEFNQDYLIVRFNCQGQQPQALEEEAGSGGTTYANQFELIPSTQLWQATPQPKPQVDGPMIAVVVGPDGEEIFCDEHGRVKLHFPWDRYSNSDDLSSCWVRVAQGWAGSQYGMVAVPRIGHEVIVTFLNGDPDQPIVTGGTYNANNIAPYVLPDNKTKTVIRTESHQGEGYNELSFEDQSEQEKIYLHAQKDYDGIVENDHNRLIHHDKHLTIDKKHFTKINRNRHTTVSGESRTGVKGNRTLKVDGELHIKAGKVWVNQSTTEIHIKAGQKVVIEAGSEITVTAGGSFVKVDPAGVHLSGAGVNLNSGGSAGSGTAYSGLAPLLPGGLEAPEVPEEIGVVNAHALQIAEENSFVAVKPCPYAEGN</sequence>
<evidence type="ECO:0000259" key="2">
    <source>
        <dbReference type="Pfam" id="PF04717"/>
    </source>
</evidence>
<dbReference type="InterPro" id="IPR050708">
    <property type="entry name" value="T6SS_VgrG/RHS"/>
</dbReference>
<dbReference type="Gene3D" id="2.30.110.50">
    <property type="match status" value="1"/>
</dbReference>
<feature type="domain" description="Gp5/Type VI secretion system Vgr protein OB-fold" evidence="2">
    <location>
        <begin position="392"/>
        <end position="458"/>
    </location>
</feature>
<dbReference type="EMBL" id="JAIWIU010000125">
    <property type="protein sequence ID" value="MCA2017874.1"/>
    <property type="molecule type" value="Genomic_DNA"/>
</dbReference>
<dbReference type="Gene3D" id="3.55.50.10">
    <property type="entry name" value="Baseplate protein-like domains"/>
    <property type="match status" value="1"/>
</dbReference>
<evidence type="ECO:0000313" key="5">
    <source>
        <dbReference type="Proteomes" id="UP001199044"/>
    </source>
</evidence>
<organism evidence="4 5">
    <name type="scientific">Vibrio tritonius</name>
    <dbReference type="NCBI Taxonomy" id="1435069"/>
    <lineage>
        <taxon>Bacteria</taxon>
        <taxon>Pseudomonadati</taxon>
        <taxon>Pseudomonadota</taxon>
        <taxon>Gammaproteobacteria</taxon>
        <taxon>Vibrionales</taxon>
        <taxon>Vibrionaceae</taxon>
        <taxon>Vibrio</taxon>
    </lineage>
</organism>
<dbReference type="PANTHER" id="PTHR32305">
    <property type="match status" value="1"/>
</dbReference>
<dbReference type="InterPro" id="IPR037026">
    <property type="entry name" value="Vgr_OB-fold_dom_sf"/>
</dbReference>
<dbReference type="Proteomes" id="UP001199044">
    <property type="component" value="Unassembled WGS sequence"/>
</dbReference>
<dbReference type="Gene3D" id="2.40.50.230">
    <property type="entry name" value="Gp5 N-terminal domain"/>
    <property type="match status" value="1"/>
</dbReference>
<comment type="similarity">
    <text evidence="1">Belongs to the VgrG protein family.</text>
</comment>
<dbReference type="Gene3D" id="4.10.220.110">
    <property type="match status" value="1"/>
</dbReference>
<dbReference type="Pfam" id="PF05954">
    <property type="entry name" value="Phage_GPD"/>
    <property type="match status" value="1"/>
</dbReference>
<gene>
    <name evidence="4" type="primary">vgrG</name>
    <name evidence="4" type="ORF">LDJ79_17265</name>
</gene>
<evidence type="ECO:0000256" key="1">
    <source>
        <dbReference type="ARBA" id="ARBA00005558"/>
    </source>
</evidence>
<dbReference type="InterPro" id="IPR054030">
    <property type="entry name" value="Gp5_Vgr_C"/>
</dbReference>
<dbReference type="NCBIfam" id="TIGR01646">
    <property type="entry name" value="vgr_GE"/>
    <property type="match status" value="1"/>
</dbReference>
<dbReference type="RefSeq" id="WP_225251477.1">
    <property type="nucleotide sequence ID" value="NZ_JAIWIU010000125.1"/>
</dbReference>
<dbReference type="SUPFAM" id="SSF69349">
    <property type="entry name" value="Phage fibre proteins"/>
    <property type="match status" value="1"/>
</dbReference>
<dbReference type="InterPro" id="IPR017847">
    <property type="entry name" value="T6SS_RhsGE_Vgr_subset"/>
</dbReference>
<feature type="domain" description="Gp5/Type VI secretion system Vgr C-terminal trimerisation" evidence="3">
    <location>
        <begin position="476"/>
        <end position="571"/>
    </location>
</feature>
<keyword evidence="5" id="KW-1185">Reference proteome</keyword>
<dbReference type="InterPro" id="IPR006531">
    <property type="entry name" value="Gp5/Vgr_OB"/>
</dbReference>
<accession>A0ABS7YUH5</accession>
<dbReference type="InterPro" id="IPR006533">
    <property type="entry name" value="T6SS_Vgr_RhsGE"/>
</dbReference>
<dbReference type="SUPFAM" id="SSF69279">
    <property type="entry name" value="Phage tail proteins"/>
    <property type="match status" value="2"/>
</dbReference>
<dbReference type="Pfam" id="PF22178">
    <property type="entry name" value="Gp5_trimer_C"/>
    <property type="match status" value="1"/>
</dbReference>
<dbReference type="Pfam" id="PF04717">
    <property type="entry name" value="Phage_base_V"/>
    <property type="match status" value="1"/>
</dbReference>
<protein>
    <submittedName>
        <fullName evidence="4">Type VI secretion system tip protein VgrG</fullName>
    </submittedName>
</protein>
<dbReference type="PANTHER" id="PTHR32305:SF11">
    <property type="entry name" value="TYPE VI SECRETION SYSTEM SPIKE PROTEIN VGRG3"/>
    <property type="match status" value="1"/>
</dbReference>
<comment type="caution">
    <text evidence="4">The sequence shown here is derived from an EMBL/GenBank/DDBJ whole genome shotgun (WGS) entry which is preliminary data.</text>
</comment>
<evidence type="ECO:0000259" key="3">
    <source>
        <dbReference type="Pfam" id="PF22178"/>
    </source>
</evidence>
<dbReference type="SUPFAM" id="SSF69255">
    <property type="entry name" value="gp5 N-terminal domain-like"/>
    <property type="match status" value="1"/>
</dbReference>
<dbReference type="NCBIfam" id="TIGR03361">
    <property type="entry name" value="VI_Rhs_Vgr"/>
    <property type="match status" value="1"/>
</dbReference>
<proteinExistence type="inferred from homology"/>
<evidence type="ECO:0000313" key="4">
    <source>
        <dbReference type="EMBL" id="MCA2017874.1"/>
    </source>
</evidence>
<reference evidence="5" key="1">
    <citation type="submission" date="2023-07" db="EMBL/GenBank/DDBJ databases">
        <title>Molecular identification of indigenous halophilic bacteria isolated from red sea cost, biodegradation of synthetic dyes and assessment of degraded metabolite toxicity.</title>
        <authorList>
            <person name="Chaieb K."/>
            <person name="Altayb H.N."/>
        </authorList>
    </citation>
    <scope>NUCLEOTIDE SEQUENCE [LARGE SCALE GENOMIC DNA]</scope>
    <source>
        <strain evidence="5">K20</strain>
    </source>
</reference>
<name>A0ABS7YUH5_9VIBR</name>